<keyword evidence="8" id="KW-0472">Membrane</keyword>
<evidence type="ECO:0000256" key="3">
    <source>
        <dbReference type="ARBA" id="ARBA00013036"/>
    </source>
</evidence>
<dbReference type="GO" id="GO:0009423">
    <property type="term" value="P:chorismate biosynthetic process"/>
    <property type="evidence" value="ECO:0007669"/>
    <property type="project" value="TreeGrafter"/>
</dbReference>
<dbReference type="GO" id="GO:0005829">
    <property type="term" value="C:cytosol"/>
    <property type="evidence" value="ECO:0007669"/>
    <property type="project" value="TreeGrafter"/>
</dbReference>
<feature type="transmembrane region" description="Helical" evidence="8">
    <location>
        <begin position="86"/>
        <end position="107"/>
    </location>
</feature>
<organism evidence="9">
    <name type="scientific">Cladocopium goreaui</name>
    <dbReference type="NCBI Taxonomy" id="2562237"/>
    <lineage>
        <taxon>Eukaryota</taxon>
        <taxon>Sar</taxon>
        <taxon>Alveolata</taxon>
        <taxon>Dinophyceae</taxon>
        <taxon>Suessiales</taxon>
        <taxon>Symbiodiniaceae</taxon>
        <taxon>Cladocopium</taxon>
    </lineage>
</organism>
<dbReference type="SMART" id="SM00028">
    <property type="entry name" value="TPR"/>
    <property type="match status" value="2"/>
</dbReference>
<dbReference type="InterPro" id="IPR019734">
    <property type="entry name" value="TPR_rpt"/>
</dbReference>
<dbReference type="Pfam" id="PF24681">
    <property type="entry name" value="Kelch_KLHDC2_KLHL20_DRC7"/>
    <property type="match status" value="1"/>
</dbReference>
<feature type="compositionally biased region" description="Polar residues" evidence="7">
    <location>
        <begin position="1097"/>
        <end position="1115"/>
    </location>
</feature>
<dbReference type="CDD" id="cd07304">
    <property type="entry name" value="Chorismate_synthase"/>
    <property type="match status" value="1"/>
</dbReference>
<feature type="compositionally biased region" description="Gly residues" evidence="7">
    <location>
        <begin position="623"/>
        <end position="634"/>
    </location>
</feature>
<dbReference type="GO" id="GO:0009073">
    <property type="term" value="P:aromatic amino acid family biosynthetic process"/>
    <property type="evidence" value="ECO:0007669"/>
    <property type="project" value="UniProtKB-KW"/>
</dbReference>
<evidence type="ECO:0000256" key="7">
    <source>
        <dbReference type="SAM" id="MobiDB-lite"/>
    </source>
</evidence>
<dbReference type="GO" id="GO:0008652">
    <property type="term" value="P:amino acid biosynthetic process"/>
    <property type="evidence" value="ECO:0007669"/>
    <property type="project" value="UniProtKB-KW"/>
</dbReference>
<evidence type="ECO:0000256" key="2">
    <source>
        <dbReference type="ARBA" id="ARBA00008014"/>
    </source>
</evidence>
<feature type="region of interest" description="Disordered" evidence="7">
    <location>
        <begin position="619"/>
        <end position="638"/>
    </location>
</feature>
<keyword evidence="8" id="KW-1133">Transmembrane helix</keyword>
<accession>A0A9P1GJ35</accession>
<dbReference type="Pfam" id="PF01264">
    <property type="entry name" value="Chorismate_synt"/>
    <property type="match status" value="1"/>
</dbReference>
<protein>
    <recommendedName>
        <fullName evidence="3">chorismate synthase</fullName>
        <ecNumber evidence="3">4.2.3.5</ecNumber>
    </recommendedName>
</protein>
<feature type="compositionally biased region" description="Basic and acidic residues" evidence="7">
    <location>
        <begin position="1117"/>
        <end position="1129"/>
    </location>
</feature>
<keyword evidence="5" id="KW-0057">Aromatic amino acid biosynthesis</keyword>
<reference evidence="9" key="1">
    <citation type="submission" date="2022-10" db="EMBL/GenBank/DDBJ databases">
        <authorList>
            <person name="Chen Y."/>
            <person name="Dougan E. K."/>
            <person name="Chan C."/>
            <person name="Rhodes N."/>
            <person name="Thang M."/>
        </authorList>
    </citation>
    <scope>NUCLEOTIDE SEQUENCE</scope>
</reference>
<dbReference type="Gene3D" id="1.25.40.10">
    <property type="entry name" value="Tetratricopeptide repeat domain"/>
    <property type="match status" value="1"/>
</dbReference>
<dbReference type="GO" id="GO:0004107">
    <property type="term" value="F:chorismate synthase activity"/>
    <property type="evidence" value="ECO:0007669"/>
    <property type="project" value="UniProtKB-EC"/>
</dbReference>
<comment type="similarity">
    <text evidence="2">Belongs to the chorismate synthase family.</text>
</comment>
<keyword evidence="8" id="KW-0812">Transmembrane</keyword>
<dbReference type="InterPro" id="IPR020541">
    <property type="entry name" value="Chorismate_synthase_CS"/>
</dbReference>
<dbReference type="InterPro" id="IPR011043">
    <property type="entry name" value="Gal_Oxase/kelch_b-propeller"/>
</dbReference>
<reference evidence="10" key="2">
    <citation type="submission" date="2024-04" db="EMBL/GenBank/DDBJ databases">
        <authorList>
            <person name="Chen Y."/>
            <person name="Shah S."/>
            <person name="Dougan E. K."/>
            <person name="Thang M."/>
            <person name="Chan C."/>
        </authorList>
    </citation>
    <scope>NUCLEOTIDE SEQUENCE [LARGE SCALE GENOMIC DNA]</scope>
</reference>
<keyword evidence="4" id="KW-0028">Amino-acid biosynthesis</keyword>
<dbReference type="InterPro" id="IPR035904">
    <property type="entry name" value="Chorismate_synth_AroC_sf"/>
</dbReference>
<proteinExistence type="inferred from homology"/>
<evidence type="ECO:0000256" key="5">
    <source>
        <dbReference type="ARBA" id="ARBA00023141"/>
    </source>
</evidence>
<comment type="caution">
    <text evidence="9">The sequence shown here is derived from an EMBL/GenBank/DDBJ whole genome shotgun (WGS) entry which is preliminary data.</text>
</comment>
<feature type="region of interest" description="Disordered" evidence="7">
    <location>
        <begin position="1086"/>
        <end position="1130"/>
    </location>
</feature>
<dbReference type="Gene3D" id="2.120.10.80">
    <property type="entry name" value="Kelch-type beta propeller"/>
    <property type="match status" value="2"/>
</dbReference>
<sequence length="1527" mass="164930">MATVTTGESTGESTGLNGSANSNTLSPLATEVPGASKNIMARFWYSCAVFCAAALLLPLLTQHLADDRSGEDPEAEENTGGPSQSLQLGVTFFAIAVMVWTFIAAWFCYNSPLLLSDASLGRGKQGLEAQLDVSRSVLQRVAQGFADFIVENSKREDRMGCNGEATSSLRGLDLAKFEELVAVAPAAAASALYGYKGSTPTPEMFTKECSSCSKLAGCSCQVPVSGGNGDPTTVPQLDAPHLSLFKELLRDRLVANLMFQFEGGQKLGEGSEGSSWLGGNLRLPSRWFAASTEPQLSGVGDELEKLLWELLWSGDICPDESSGALGDRKDDVPFAASMADHARAIGDKCFKEEQFVAAVHCYEVATLLCPSGPSSPFREQLASGHCNCALACLKLRRYGDAISECHAALVLVPSMQLTLKTLHRLAAAHVCLKNSWEAVRCLRNCLDLEPDNVHVQKLLQAVESSASLEKEVIEDRSELVWADLCIQGRDKARRRRKKKCGERDAERHLDREAGLWHSVVAQNSKLYVFGGLPSGRDADGADAPGAFGSFGPNQMETSGGSEEFHALDLETLEMAAGSKAPQPSYCHTATVVDNSMLVLGGSVDGVLVYDFLDSKWRSPETTGTGGGTGAGPGRRQGHSATALQRQLCVYGGIELMEQGNGRVCNDAYLLDTESWAWQKLDCTGIIPPARFGHTATQLPDASLLVVGGRDQMTSCRDLVRDHSGLHILDVEKHAWSEQTFTGTPPEKVFGHVACLWTPRSLLLVSGEANDKPQAPGGVELFILDLEKWCWSHPLVQGAAPACRLGMGGAAFGCLGEAVNERRLYLFGGVVLRGEQVMVDRTVYMLETVEAKDAKAAAAAKELDDAPAVELDNEVEQEITGITAFPDIPELVGDIPTDLPDEGDQNEEVEDEPELSFEELLEQEFVARTTVRARNRDRNPDDRGHGTRVLPCFRGKRAVTVRGLLPARGRNRTMEFSPDPPGLLTNGFAFRGKTGPVVVAVFFLVGHRNTDELMAYDGGIEGAELAEIEVQRREICGIGSQSVDKSSHDPSPSGKLSWLACWQSKRRLEQGDVTELSRLSFLVTEEDVQPQLTRRRPGQSSLTTARNETDTVTILSGTERRSGDGGRLGERGLTLGTPIAMMVRNQDQRKFDYANTSAAPRPGHADYTYQVRLLEGHDKPWVKYGTRASSGGGRASARETIGRVAAGAVAEKWLLQEHQLKIACWVSSIMDIDLPKDIAKVLESDPPSREEIDTFGTLAEDEEKEYFIDMFGQKYSRKDGEPLSPGPEGKSFADGKKLYTRCPHPPTAAKMAARIQQLRKEEDSTGGAVTTVVSGMPVGLGEPCFDKLEAELAKAMLSLPATKAFEIGDGFESCSARGSQNNDLFSKGSNGLLKCKTNHAGGTLGGITSGELLVFRVGIKPASSISQDQETCTFDGEPHVLSVKGRHDPCVLPRAPPLVEGMTAMVLMDAVLRQRARMGAPCKTLGELGHGQGTAAKRLAVPCLGLWGWIRGVTMKDEGLNWGYHLVN</sequence>
<evidence type="ECO:0000256" key="8">
    <source>
        <dbReference type="SAM" id="Phobius"/>
    </source>
</evidence>
<dbReference type="InterPro" id="IPR015915">
    <property type="entry name" value="Kelch-typ_b-propeller"/>
</dbReference>
<feature type="region of interest" description="Disordered" evidence="7">
    <location>
        <begin position="1"/>
        <end position="22"/>
    </location>
</feature>
<dbReference type="EC" id="4.2.3.5" evidence="3"/>
<dbReference type="EMBL" id="CAMXCT030005357">
    <property type="protein sequence ID" value="CAL4799461.1"/>
    <property type="molecule type" value="Genomic_DNA"/>
</dbReference>
<dbReference type="SUPFAM" id="SSF48452">
    <property type="entry name" value="TPR-like"/>
    <property type="match status" value="1"/>
</dbReference>
<dbReference type="OrthoDB" id="1721239at2759"/>
<evidence type="ECO:0000256" key="6">
    <source>
        <dbReference type="ARBA" id="ARBA00023239"/>
    </source>
</evidence>
<dbReference type="EMBL" id="CAMXCT010005357">
    <property type="protein sequence ID" value="CAI4012149.1"/>
    <property type="molecule type" value="Genomic_DNA"/>
</dbReference>
<dbReference type="PANTHER" id="PTHR21085:SF0">
    <property type="entry name" value="CHORISMATE SYNTHASE"/>
    <property type="match status" value="1"/>
</dbReference>
<evidence type="ECO:0000313" key="9">
    <source>
        <dbReference type="EMBL" id="CAI4012149.1"/>
    </source>
</evidence>
<feature type="transmembrane region" description="Helical" evidence="8">
    <location>
        <begin position="43"/>
        <end position="65"/>
    </location>
</feature>
<dbReference type="HAMAP" id="MF_00300">
    <property type="entry name" value="Chorismate_synth"/>
    <property type="match status" value="1"/>
</dbReference>
<evidence type="ECO:0000313" key="10">
    <source>
        <dbReference type="EMBL" id="CAL1165524.1"/>
    </source>
</evidence>
<dbReference type="SUPFAM" id="SSF50965">
    <property type="entry name" value="Galactose oxidase, central domain"/>
    <property type="match status" value="1"/>
</dbReference>
<gene>
    <name evidence="9" type="ORF">C1SCF055_LOCUS37246</name>
</gene>
<keyword evidence="6" id="KW-0456">Lyase</keyword>
<evidence type="ECO:0000313" key="11">
    <source>
        <dbReference type="Proteomes" id="UP001152797"/>
    </source>
</evidence>
<dbReference type="Proteomes" id="UP001152797">
    <property type="component" value="Unassembled WGS sequence"/>
</dbReference>
<dbReference type="PROSITE" id="PS00788">
    <property type="entry name" value="CHORISMATE_SYNTHASE_2"/>
    <property type="match status" value="1"/>
</dbReference>
<dbReference type="PANTHER" id="PTHR21085">
    <property type="entry name" value="CHORISMATE SYNTHASE"/>
    <property type="match status" value="1"/>
</dbReference>
<dbReference type="SUPFAM" id="SSF103263">
    <property type="entry name" value="Chorismate synthase, AroC"/>
    <property type="match status" value="1"/>
</dbReference>
<feature type="compositionally biased region" description="Low complexity" evidence="7">
    <location>
        <begin position="1"/>
        <end position="15"/>
    </location>
</feature>
<dbReference type="PROSITE" id="PS00789">
    <property type="entry name" value="CHORISMATE_SYNTHASE_3"/>
    <property type="match status" value="1"/>
</dbReference>
<dbReference type="GO" id="GO:0010181">
    <property type="term" value="F:FMN binding"/>
    <property type="evidence" value="ECO:0007669"/>
    <property type="project" value="TreeGrafter"/>
</dbReference>
<dbReference type="Gene3D" id="3.60.150.10">
    <property type="entry name" value="Chorismate synthase AroC"/>
    <property type="match status" value="1"/>
</dbReference>
<dbReference type="InterPro" id="IPR011990">
    <property type="entry name" value="TPR-like_helical_dom_sf"/>
</dbReference>
<comment type="pathway">
    <text evidence="1">Metabolic intermediate biosynthesis; chorismate biosynthesis; chorismate from D-erythrose 4-phosphate and phosphoenolpyruvate: step 7/7.</text>
</comment>
<dbReference type="EMBL" id="CAMXCT020005357">
    <property type="protein sequence ID" value="CAL1165524.1"/>
    <property type="molecule type" value="Genomic_DNA"/>
</dbReference>
<dbReference type="InterPro" id="IPR000453">
    <property type="entry name" value="Chorismate_synth"/>
</dbReference>
<evidence type="ECO:0000256" key="1">
    <source>
        <dbReference type="ARBA" id="ARBA00005044"/>
    </source>
</evidence>
<keyword evidence="11" id="KW-1185">Reference proteome</keyword>
<name>A0A9P1GJ35_9DINO</name>
<evidence type="ECO:0000256" key="4">
    <source>
        <dbReference type="ARBA" id="ARBA00022605"/>
    </source>
</evidence>